<accession>A0A841LB73</accession>
<comment type="caution">
    <text evidence="1">The sequence shown here is derived from an EMBL/GenBank/DDBJ whole genome shotgun (WGS) entry which is preliminary data.</text>
</comment>
<evidence type="ECO:0000313" key="2">
    <source>
        <dbReference type="Proteomes" id="UP000538147"/>
    </source>
</evidence>
<sequence length="130" mass="14344">MAVSLLRSFVHLGPAGSAVEQPPFSGMDWYEHYAARHDADGSDGRLLSMFEFTESWAMWEMHPVGDEVVICTSGSMILLQELADGRTARIVLQAGDHAINPRGCWHTADLDRPAAAIFITPGLDTQHRPR</sequence>
<reference evidence="1 2" key="1">
    <citation type="submission" date="2020-08" db="EMBL/GenBank/DDBJ databases">
        <title>Genomic Encyclopedia of Type Strains, Phase IV (KMG-IV): sequencing the most valuable type-strain genomes for metagenomic binning, comparative biology and taxonomic classification.</title>
        <authorList>
            <person name="Goeker M."/>
        </authorList>
    </citation>
    <scope>NUCLEOTIDE SEQUENCE [LARGE SCALE GENOMIC DNA]</scope>
    <source>
        <strain evidence="1 2">DSM 102189</strain>
    </source>
</reference>
<name>A0A841LB73_9SPHN</name>
<keyword evidence="2" id="KW-1185">Reference proteome</keyword>
<dbReference type="GO" id="GO:0051213">
    <property type="term" value="F:dioxygenase activity"/>
    <property type="evidence" value="ECO:0007669"/>
    <property type="project" value="UniProtKB-KW"/>
</dbReference>
<dbReference type="EMBL" id="JACIIV010000027">
    <property type="protein sequence ID" value="MBB6228911.1"/>
    <property type="molecule type" value="Genomic_DNA"/>
</dbReference>
<keyword evidence="1" id="KW-0223">Dioxygenase</keyword>
<dbReference type="AlphaFoldDB" id="A0A841LB73"/>
<dbReference type="Proteomes" id="UP000538147">
    <property type="component" value="Unassembled WGS sequence"/>
</dbReference>
<dbReference type="CDD" id="cd02208">
    <property type="entry name" value="cupin_RmlC-like"/>
    <property type="match status" value="1"/>
</dbReference>
<dbReference type="InterPro" id="IPR014710">
    <property type="entry name" value="RmlC-like_jellyroll"/>
</dbReference>
<dbReference type="InterPro" id="IPR011051">
    <property type="entry name" value="RmlC_Cupin_sf"/>
</dbReference>
<dbReference type="RefSeq" id="WP_184202117.1">
    <property type="nucleotide sequence ID" value="NZ_BMOX01000068.1"/>
</dbReference>
<keyword evidence="1" id="KW-0560">Oxidoreductase</keyword>
<proteinExistence type="predicted"/>
<dbReference type="SUPFAM" id="SSF51182">
    <property type="entry name" value="RmlC-like cupins"/>
    <property type="match status" value="1"/>
</dbReference>
<dbReference type="Gene3D" id="2.60.120.10">
    <property type="entry name" value="Jelly Rolls"/>
    <property type="match status" value="1"/>
</dbReference>
<protein>
    <submittedName>
        <fullName evidence="1">Quercetin dioxygenase-like cupin family protein</fullName>
    </submittedName>
</protein>
<organism evidence="1 2">
    <name type="scientific">Polymorphobacter multimanifer</name>
    <dbReference type="NCBI Taxonomy" id="1070431"/>
    <lineage>
        <taxon>Bacteria</taxon>
        <taxon>Pseudomonadati</taxon>
        <taxon>Pseudomonadota</taxon>
        <taxon>Alphaproteobacteria</taxon>
        <taxon>Sphingomonadales</taxon>
        <taxon>Sphingosinicellaceae</taxon>
        <taxon>Polymorphobacter</taxon>
    </lineage>
</organism>
<evidence type="ECO:0000313" key="1">
    <source>
        <dbReference type="EMBL" id="MBB6228911.1"/>
    </source>
</evidence>
<gene>
    <name evidence="1" type="ORF">FHS79_003105</name>
</gene>